<protein>
    <recommendedName>
        <fullName evidence="8">BHLH domain-containing protein</fullName>
    </recommendedName>
</protein>
<keyword evidence="7" id="KW-0472">Membrane</keyword>
<dbReference type="InterPro" id="IPR031066">
    <property type="entry name" value="bHLH_ALC-like_plant"/>
</dbReference>
<feature type="region of interest" description="Disordered" evidence="6">
    <location>
        <begin position="233"/>
        <end position="304"/>
    </location>
</feature>
<reference evidence="9 10" key="1">
    <citation type="journal article" date="2023" name="G3 (Bethesda)">
        <title>A haplotype-resolved chromosome-scale genome for Quercus rubra L. provides insights into the genetics of adaptive traits for red oak species.</title>
        <authorList>
            <person name="Kapoor B."/>
            <person name="Jenkins J."/>
            <person name="Schmutz J."/>
            <person name="Zhebentyayeva T."/>
            <person name="Kuelheim C."/>
            <person name="Coggeshall M."/>
            <person name="Heim C."/>
            <person name="Lasky J.R."/>
            <person name="Leites L."/>
            <person name="Islam-Faridi N."/>
            <person name="Romero-Severson J."/>
            <person name="DeLeo V.L."/>
            <person name="Lucas S.M."/>
            <person name="Lazic D."/>
            <person name="Gailing O."/>
            <person name="Carlson J."/>
            <person name="Staton M."/>
        </authorList>
    </citation>
    <scope>NUCLEOTIDE SEQUENCE [LARGE SCALE GENOMIC DNA]</scope>
    <source>
        <strain evidence="9">Pseudo-F2</strain>
    </source>
</reference>
<dbReference type="InterPro" id="IPR011598">
    <property type="entry name" value="bHLH_dom"/>
</dbReference>
<evidence type="ECO:0000256" key="1">
    <source>
        <dbReference type="ARBA" id="ARBA00004123"/>
    </source>
</evidence>
<comment type="caution">
    <text evidence="9">The sequence shown here is derived from an EMBL/GenBank/DDBJ whole genome shotgun (WGS) entry which is preliminary data.</text>
</comment>
<feature type="transmembrane region" description="Helical" evidence="7">
    <location>
        <begin position="436"/>
        <end position="454"/>
    </location>
</feature>
<dbReference type="PANTHER" id="PTHR45855:SF23">
    <property type="entry name" value="TRANSCRIPTION FACTOR MEE8-RELATED"/>
    <property type="match status" value="1"/>
</dbReference>
<evidence type="ECO:0000256" key="7">
    <source>
        <dbReference type="SAM" id="Phobius"/>
    </source>
</evidence>
<feature type="compositionally biased region" description="Polar residues" evidence="6">
    <location>
        <begin position="233"/>
        <end position="253"/>
    </location>
</feature>
<feature type="compositionally biased region" description="Low complexity" evidence="6">
    <location>
        <begin position="15"/>
        <end position="24"/>
    </location>
</feature>
<dbReference type="EMBL" id="JAXUIC010000004">
    <property type="protein sequence ID" value="KAK4592975.1"/>
    <property type="molecule type" value="Genomic_DNA"/>
</dbReference>
<feature type="domain" description="BHLH" evidence="8">
    <location>
        <begin position="295"/>
        <end position="335"/>
    </location>
</feature>
<sequence>MSQCVPSWDFDENPRLSLRSNSNSTAPDVPMLDYEVAELTWKNGRPALLPLLLPSTTVKPIPSTTSLTKYNTWDKPRASGTLESIVNQANLIPHHHHRNYNSNNHGQKPRSFDGGGGNDMVPWFHHRAAVATATTSATMTRDALFPCSNHTDDQTTTHGGLGTLTHDQDKNVIIKRANKEARVAVPAAAAFAAAPEWSSRDQSVSGSATCGRDSQHVTLDTCERDLGVGFTSTSLCSMENTSPRKPCTKATTTGDDHDSVCHSRPQREARDVHDKKKSSAKSSVSTKRSGAATIHNQSERKRRDKIIQRMKTLQKLVPNSSKILCISNKNKTQKAKSCKVLPLHFPLRRMDMNKFADLHPDGNEQELHSYTKWLVVFGFMLGSLLTFLGWKYQSPDVSLFDIHGAIMLLLIIDVCIFTISMAVTILPNFNRIHLPFFKGVFLISGVLAYDLILLMFAPPFGWFIFTICASVMVLLLYRSRREILQCCQEILEPMWHSTSEAFHSLCDWFRQNFQSIWTAPSQASNGSSMPTPNMKEKHVLGSVNNV</sequence>
<keyword evidence="3" id="KW-0238">DNA-binding</keyword>
<dbReference type="AlphaFoldDB" id="A0AAN7J0F8"/>
<proteinExistence type="predicted"/>
<gene>
    <name evidence="9" type="ORF">RGQ29_017209</name>
</gene>
<evidence type="ECO:0000256" key="6">
    <source>
        <dbReference type="SAM" id="MobiDB-lite"/>
    </source>
</evidence>
<evidence type="ECO:0000256" key="3">
    <source>
        <dbReference type="ARBA" id="ARBA00023125"/>
    </source>
</evidence>
<feature type="transmembrane region" description="Helical" evidence="7">
    <location>
        <begin position="402"/>
        <end position="424"/>
    </location>
</feature>
<dbReference type="InterPro" id="IPR036638">
    <property type="entry name" value="HLH_DNA-bd_sf"/>
</dbReference>
<evidence type="ECO:0000259" key="8">
    <source>
        <dbReference type="Pfam" id="PF00010"/>
    </source>
</evidence>
<keyword evidence="5" id="KW-0539">Nucleus</keyword>
<feature type="compositionally biased region" description="Low complexity" evidence="6">
    <location>
        <begin position="280"/>
        <end position="289"/>
    </location>
</feature>
<evidence type="ECO:0000313" key="9">
    <source>
        <dbReference type="EMBL" id="KAK4592975.1"/>
    </source>
</evidence>
<dbReference type="Pfam" id="PF00010">
    <property type="entry name" value="HLH"/>
    <property type="match status" value="1"/>
</dbReference>
<evidence type="ECO:0000256" key="2">
    <source>
        <dbReference type="ARBA" id="ARBA00023015"/>
    </source>
</evidence>
<keyword evidence="7" id="KW-1133">Transmembrane helix</keyword>
<keyword evidence="4" id="KW-0804">Transcription</keyword>
<evidence type="ECO:0000256" key="5">
    <source>
        <dbReference type="ARBA" id="ARBA00023242"/>
    </source>
</evidence>
<dbReference type="GO" id="GO:0046983">
    <property type="term" value="F:protein dimerization activity"/>
    <property type="evidence" value="ECO:0007669"/>
    <property type="project" value="InterPro"/>
</dbReference>
<feature type="transmembrane region" description="Helical" evidence="7">
    <location>
        <begin position="460"/>
        <end position="477"/>
    </location>
</feature>
<accession>A0AAN7J0F8</accession>
<feature type="transmembrane region" description="Helical" evidence="7">
    <location>
        <begin position="373"/>
        <end position="390"/>
    </location>
</feature>
<comment type="subcellular location">
    <subcellularLocation>
        <location evidence="1">Nucleus</location>
    </subcellularLocation>
</comment>
<dbReference type="Gene3D" id="4.10.280.10">
    <property type="entry name" value="Helix-loop-helix DNA-binding domain"/>
    <property type="match status" value="1"/>
</dbReference>
<dbReference type="GO" id="GO:0005634">
    <property type="term" value="C:nucleus"/>
    <property type="evidence" value="ECO:0007669"/>
    <property type="project" value="UniProtKB-SubCell"/>
</dbReference>
<feature type="region of interest" description="Disordered" evidence="6">
    <location>
        <begin position="1"/>
        <end position="28"/>
    </location>
</feature>
<keyword evidence="10" id="KW-1185">Reference proteome</keyword>
<dbReference type="Proteomes" id="UP001324115">
    <property type="component" value="Unassembled WGS sequence"/>
</dbReference>
<keyword evidence="2" id="KW-0805">Transcription regulation</keyword>
<keyword evidence="7" id="KW-0812">Transmembrane</keyword>
<name>A0AAN7J0F8_QUERU</name>
<dbReference type="SUPFAM" id="SSF47459">
    <property type="entry name" value="HLH, helix-loop-helix DNA-binding domain"/>
    <property type="match status" value="1"/>
</dbReference>
<organism evidence="9 10">
    <name type="scientific">Quercus rubra</name>
    <name type="common">Northern red oak</name>
    <name type="synonym">Quercus borealis</name>
    <dbReference type="NCBI Taxonomy" id="3512"/>
    <lineage>
        <taxon>Eukaryota</taxon>
        <taxon>Viridiplantae</taxon>
        <taxon>Streptophyta</taxon>
        <taxon>Embryophyta</taxon>
        <taxon>Tracheophyta</taxon>
        <taxon>Spermatophyta</taxon>
        <taxon>Magnoliopsida</taxon>
        <taxon>eudicotyledons</taxon>
        <taxon>Gunneridae</taxon>
        <taxon>Pentapetalae</taxon>
        <taxon>rosids</taxon>
        <taxon>fabids</taxon>
        <taxon>Fagales</taxon>
        <taxon>Fagaceae</taxon>
        <taxon>Quercus</taxon>
    </lineage>
</organism>
<evidence type="ECO:0000256" key="4">
    <source>
        <dbReference type="ARBA" id="ARBA00023163"/>
    </source>
</evidence>
<dbReference type="PANTHER" id="PTHR45855">
    <property type="entry name" value="TRANSCRIPTION FACTOR PIF1-RELATED"/>
    <property type="match status" value="1"/>
</dbReference>
<evidence type="ECO:0000313" key="10">
    <source>
        <dbReference type="Proteomes" id="UP001324115"/>
    </source>
</evidence>
<dbReference type="GO" id="GO:0003677">
    <property type="term" value="F:DNA binding"/>
    <property type="evidence" value="ECO:0007669"/>
    <property type="project" value="UniProtKB-KW"/>
</dbReference>
<feature type="compositionally biased region" description="Basic and acidic residues" evidence="6">
    <location>
        <begin position="254"/>
        <end position="274"/>
    </location>
</feature>